<evidence type="ECO:0000313" key="5">
    <source>
        <dbReference type="EMBL" id="RWA12298.1"/>
    </source>
</evidence>
<reference evidence="5 6" key="1">
    <citation type="submission" date="2018-12" db="EMBL/GenBank/DDBJ databases">
        <title>Draft genome sequence of Xylaria grammica IHI A82.</title>
        <authorList>
            <person name="Buettner E."/>
            <person name="Kellner H."/>
        </authorList>
    </citation>
    <scope>NUCLEOTIDE SEQUENCE [LARGE SCALE GENOMIC DNA]</scope>
    <source>
        <strain evidence="5 6">IHI A82</strain>
    </source>
</reference>
<evidence type="ECO:0000259" key="4">
    <source>
        <dbReference type="Pfam" id="PF00135"/>
    </source>
</evidence>
<dbReference type="PROSITE" id="PS00941">
    <property type="entry name" value="CARBOXYLESTERASE_B_2"/>
    <property type="match status" value="1"/>
</dbReference>
<organism evidence="5 6">
    <name type="scientific">Xylaria grammica</name>
    <dbReference type="NCBI Taxonomy" id="363999"/>
    <lineage>
        <taxon>Eukaryota</taxon>
        <taxon>Fungi</taxon>
        <taxon>Dikarya</taxon>
        <taxon>Ascomycota</taxon>
        <taxon>Pezizomycotina</taxon>
        <taxon>Sordariomycetes</taxon>
        <taxon>Xylariomycetidae</taxon>
        <taxon>Xylariales</taxon>
        <taxon>Xylariaceae</taxon>
        <taxon>Xylaria</taxon>
    </lineage>
</organism>
<comment type="caution">
    <text evidence="5">The sequence shown here is derived from an EMBL/GenBank/DDBJ whole genome shotgun (WGS) entry which is preliminary data.</text>
</comment>
<feature type="domain" description="Carboxylesterase type B" evidence="4">
    <location>
        <begin position="49"/>
        <end position="355"/>
    </location>
</feature>
<dbReference type="Pfam" id="PF00135">
    <property type="entry name" value="COesterase"/>
    <property type="match status" value="1"/>
</dbReference>
<accession>A0A439DD66</accession>
<dbReference type="GO" id="GO:0016787">
    <property type="term" value="F:hydrolase activity"/>
    <property type="evidence" value="ECO:0007669"/>
    <property type="project" value="UniProtKB-KW"/>
</dbReference>
<dbReference type="SUPFAM" id="SSF53474">
    <property type="entry name" value="alpha/beta-Hydrolases"/>
    <property type="match status" value="1"/>
</dbReference>
<evidence type="ECO:0000256" key="3">
    <source>
        <dbReference type="RuleBase" id="RU361235"/>
    </source>
</evidence>
<dbReference type="Gene3D" id="3.40.50.1820">
    <property type="entry name" value="alpha/beta hydrolase"/>
    <property type="match status" value="2"/>
</dbReference>
<dbReference type="InterPro" id="IPR002018">
    <property type="entry name" value="CarbesteraseB"/>
</dbReference>
<protein>
    <recommendedName>
        <fullName evidence="3">Carboxylic ester hydrolase</fullName>
        <ecNumber evidence="3">3.1.1.-</ecNumber>
    </recommendedName>
</protein>
<dbReference type="AlphaFoldDB" id="A0A439DD66"/>
<evidence type="ECO:0000313" key="6">
    <source>
        <dbReference type="Proteomes" id="UP000286045"/>
    </source>
</evidence>
<evidence type="ECO:0000256" key="1">
    <source>
        <dbReference type="ARBA" id="ARBA00005964"/>
    </source>
</evidence>
<dbReference type="STRING" id="363999.A0A439DD66"/>
<dbReference type="InterPro" id="IPR019819">
    <property type="entry name" value="Carboxylesterase_B_CS"/>
</dbReference>
<dbReference type="EMBL" id="RYZI01000054">
    <property type="protein sequence ID" value="RWA12298.1"/>
    <property type="molecule type" value="Genomic_DNA"/>
</dbReference>
<keyword evidence="2 3" id="KW-0378">Hydrolase</keyword>
<dbReference type="InterPro" id="IPR019826">
    <property type="entry name" value="Carboxylesterase_B_AS"/>
</dbReference>
<dbReference type="Proteomes" id="UP000286045">
    <property type="component" value="Unassembled WGS sequence"/>
</dbReference>
<keyword evidence="6" id="KW-1185">Reference proteome</keyword>
<name>A0A439DD66_9PEZI</name>
<dbReference type="InterPro" id="IPR029058">
    <property type="entry name" value="AB_hydrolase_fold"/>
</dbReference>
<proteinExistence type="inferred from homology"/>
<dbReference type="InterPro" id="IPR050309">
    <property type="entry name" value="Type-B_Carboxylest/Lipase"/>
</dbReference>
<gene>
    <name evidence="5" type="ORF">EKO27_g2776</name>
</gene>
<comment type="similarity">
    <text evidence="1 3">Belongs to the type-B carboxylesterase/lipase family.</text>
</comment>
<dbReference type="EC" id="3.1.1.-" evidence="3"/>
<sequence length="538" mass="58567">MAPTSQWFYKALDYNYLMYLSFNEGCSASRDNELTISRYCIARTTDARVNGHPSVPDSVCEWLGIPYASPPTGQLRFALPVKSPLKGPINADHYGFDCPQTPSSPFAYPNATSQYAGIYAKFVNQLNNTQSEDCLTLNVWSRTSASRRILKPVIAWIHGGRFSAGSSHTPFYHGGNLAAAQDVVVVTFNFRMNIFGFPGSPQTARNIGFLDQYRAVEWIHDHIAAFGGDPGRITIIGQSSGAAAVSNWAYAFKDNPIVAGTMSHSGNIFSFPLLDANLAAANWNHVASTLGCGASSSTLACMRSENISFQSILNAVRTVPPVPGNSPTRSVSPFQATVDNTTVFSVPAYVSRLRSAAFAPLPHLQIHGDHESGFYRISALAQGRSLPERDWVRFELESFTCAAAAETYWRSRAGAPTFRARYMADWENLRLYDPPSSGAYHGVEVNMVTGNSEFVSGIAPSRRESELTGVMQAAWAAFAADPAGGLRGLGWPRYQASGEALVRLGVHTTQVVDVVSSRMYDHACPALNLSFWDVLIPS</sequence>
<dbReference type="PANTHER" id="PTHR11559">
    <property type="entry name" value="CARBOXYLESTERASE"/>
    <property type="match status" value="1"/>
</dbReference>
<evidence type="ECO:0000256" key="2">
    <source>
        <dbReference type="ARBA" id="ARBA00022801"/>
    </source>
</evidence>
<dbReference type="PROSITE" id="PS00122">
    <property type="entry name" value="CARBOXYLESTERASE_B_1"/>
    <property type="match status" value="1"/>
</dbReference>